<name>A0ABT0G5H8_9ACTN</name>
<keyword evidence="4" id="KW-1185">Reference proteome</keyword>
<gene>
    <name evidence="3" type="ORF">MF672_039630</name>
</gene>
<proteinExistence type="predicted"/>
<evidence type="ECO:0000256" key="1">
    <source>
        <dbReference type="SAM" id="MobiDB-lite"/>
    </source>
</evidence>
<organism evidence="3 4">
    <name type="scientific">Actinomadura luzonensis</name>
    <dbReference type="NCBI Taxonomy" id="2805427"/>
    <lineage>
        <taxon>Bacteria</taxon>
        <taxon>Bacillati</taxon>
        <taxon>Actinomycetota</taxon>
        <taxon>Actinomycetes</taxon>
        <taxon>Streptosporangiales</taxon>
        <taxon>Thermomonosporaceae</taxon>
        <taxon>Actinomadura</taxon>
    </lineage>
</organism>
<feature type="region of interest" description="Disordered" evidence="1">
    <location>
        <begin position="102"/>
        <end position="121"/>
    </location>
</feature>
<evidence type="ECO:0000313" key="4">
    <source>
        <dbReference type="Proteomes" id="UP001317259"/>
    </source>
</evidence>
<accession>A0ABT0G5H8</accession>
<dbReference type="EMBL" id="JAKRKC020000002">
    <property type="protein sequence ID" value="MCK2219867.1"/>
    <property type="molecule type" value="Genomic_DNA"/>
</dbReference>
<feature type="signal peptide" evidence="2">
    <location>
        <begin position="1"/>
        <end position="21"/>
    </location>
</feature>
<keyword evidence="2" id="KW-0732">Signal</keyword>
<feature type="chain" id="PRO_5045326198" description="Septum formation initiator" evidence="2">
    <location>
        <begin position="22"/>
        <end position="140"/>
    </location>
</feature>
<reference evidence="3 4" key="1">
    <citation type="submission" date="2022-04" db="EMBL/GenBank/DDBJ databases">
        <title>Genome draft of Actinomadura sp. ATCC 31491.</title>
        <authorList>
            <person name="Shi X."/>
            <person name="Du Y."/>
        </authorList>
    </citation>
    <scope>NUCLEOTIDE SEQUENCE [LARGE SCALE GENOMIC DNA]</scope>
    <source>
        <strain evidence="3 4">ATCC 31491</strain>
    </source>
</reference>
<evidence type="ECO:0008006" key="5">
    <source>
        <dbReference type="Google" id="ProtNLM"/>
    </source>
</evidence>
<sequence length="140" mass="13893">MKKYLLAWAATAVAATGASLAVLGLLGTGVTGTPGRVLSEEEVAAALATATARAAATPAGTPGQGQEGRLIRGAGGTVIASCDAAGLVTLRSWSPAQDWSVDGVEPGPAPEAKVEFEPPEGEDVELTIACSAGRPVLRQG</sequence>
<evidence type="ECO:0000313" key="3">
    <source>
        <dbReference type="EMBL" id="MCK2219867.1"/>
    </source>
</evidence>
<comment type="caution">
    <text evidence="3">The sequence shown here is derived from an EMBL/GenBank/DDBJ whole genome shotgun (WGS) entry which is preliminary data.</text>
</comment>
<evidence type="ECO:0000256" key="2">
    <source>
        <dbReference type="SAM" id="SignalP"/>
    </source>
</evidence>
<dbReference type="RefSeq" id="WP_242383594.1">
    <property type="nucleotide sequence ID" value="NZ_JAKRKC020000002.1"/>
</dbReference>
<protein>
    <recommendedName>
        <fullName evidence="5">Septum formation initiator</fullName>
    </recommendedName>
</protein>
<dbReference type="Proteomes" id="UP001317259">
    <property type="component" value="Unassembled WGS sequence"/>
</dbReference>